<evidence type="ECO:0000256" key="17">
    <source>
        <dbReference type="SAM" id="Phobius"/>
    </source>
</evidence>
<keyword evidence="13 17" id="KW-0472">Membrane</keyword>
<evidence type="ECO:0000256" key="5">
    <source>
        <dbReference type="ARBA" id="ARBA00015127"/>
    </source>
</evidence>
<organism evidence="18 19">
    <name type="scientific">Thermoproteota archaeon</name>
    <dbReference type="NCBI Taxonomy" id="2056631"/>
    <lineage>
        <taxon>Archaea</taxon>
        <taxon>Thermoproteota</taxon>
    </lineage>
</organism>
<comment type="subunit">
    <text evidence="4">The complex is composed of 8 subunits; MtrA, MtrB, MtrC, MtrD, MtrE, MtrF, MtrG and MtrH.</text>
</comment>
<dbReference type="Proteomes" id="UP000278475">
    <property type="component" value="Unassembled WGS sequence"/>
</dbReference>
<dbReference type="GO" id="GO:0019386">
    <property type="term" value="P:methanogenesis, from carbon dioxide"/>
    <property type="evidence" value="ECO:0007669"/>
    <property type="project" value="UniProtKB-UniPathway"/>
</dbReference>
<evidence type="ECO:0000256" key="3">
    <source>
        <dbReference type="ARBA" id="ARBA00010027"/>
    </source>
</evidence>
<evidence type="ECO:0000256" key="6">
    <source>
        <dbReference type="ARBA" id="ARBA00022475"/>
    </source>
</evidence>
<evidence type="ECO:0000256" key="9">
    <source>
        <dbReference type="ARBA" id="ARBA00022679"/>
    </source>
</evidence>
<comment type="caution">
    <text evidence="18">The sequence shown here is derived from an EMBL/GenBank/DDBJ whole genome shotgun (WGS) entry which is preliminary data.</text>
</comment>
<keyword evidence="9 18" id="KW-0808">Transferase</keyword>
<dbReference type="EMBL" id="QMQV01000037">
    <property type="protein sequence ID" value="RLE49400.1"/>
    <property type="molecule type" value="Genomic_DNA"/>
</dbReference>
<comment type="function">
    <text evidence="1">Part of a complex that catalyzes the formation of methyl-coenzyme M and tetrahydromethanopterin from coenzyme M and methyl-tetrahydromethanopterin. This is an energy-conserving, sodium-ion translocating step.</text>
</comment>
<evidence type="ECO:0000256" key="11">
    <source>
        <dbReference type="ARBA" id="ARBA00022989"/>
    </source>
</evidence>
<sequence length="106" mass="11491">MTILISRELNVVLDEDFKLVGEARVDVAQLNLEPVIKAVEELDLLSRELLSSLEPRSAPLISSRPRREGVYRLSGIMSNVALGFLIGSLAFGAITFAFYSLLAGGA</sequence>
<evidence type="ECO:0000256" key="12">
    <source>
        <dbReference type="ARBA" id="ARBA00022994"/>
    </source>
</evidence>
<evidence type="ECO:0000256" key="2">
    <source>
        <dbReference type="ARBA" id="ARBA00004236"/>
    </source>
</evidence>
<dbReference type="EC" id="7.2.1.4" evidence="16"/>
<keyword evidence="7" id="KW-0554">One-carbon metabolism</keyword>
<dbReference type="GO" id="GO:0030269">
    <property type="term" value="F:tetrahydromethanopterin S-methyltransferase activity"/>
    <property type="evidence" value="ECO:0007669"/>
    <property type="project" value="UniProtKB-EC"/>
</dbReference>
<evidence type="ECO:0000256" key="1">
    <source>
        <dbReference type="ARBA" id="ARBA00002533"/>
    </source>
</evidence>
<dbReference type="GO" id="GO:0032259">
    <property type="term" value="P:methylation"/>
    <property type="evidence" value="ECO:0007669"/>
    <property type="project" value="UniProtKB-KW"/>
</dbReference>
<evidence type="ECO:0000313" key="18">
    <source>
        <dbReference type="EMBL" id="RLE49400.1"/>
    </source>
</evidence>
<dbReference type="InterPro" id="IPR008690">
    <property type="entry name" value="MtrB_MeTrfase"/>
</dbReference>
<accession>A0A497ERQ8</accession>
<keyword evidence="10 17" id="KW-0812">Transmembrane</keyword>
<comment type="catalytic activity">
    <reaction evidence="15">
        <text>5-methyl-5,6,7,8-tetrahydromethanopterin + coenzyme M + 2 Na(+)(in) = 5,6,7,8-tetrahydromethanopterin + methyl-coenzyme M + 2 Na(+)(out)</text>
        <dbReference type="Rhea" id="RHEA:53492"/>
        <dbReference type="ChEBI" id="CHEBI:29101"/>
        <dbReference type="ChEBI" id="CHEBI:58103"/>
        <dbReference type="ChEBI" id="CHEBI:58116"/>
        <dbReference type="ChEBI" id="CHEBI:58286"/>
        <dbReference type="ChEBI" id="CHEBI:58319"/>
        <dbReference type="EC" id="7.2.1.4"/>
    </reaction>
</comment>
<gene>
    <name evidence="18" type="primary">mtrB</name>
    <name evidence="18" type="ORF">DRJ31_05095</name>
</gene>
<name>A0A497ERQ8_9CREN</name>
<keyword evidence="6" id="KW-1003">Cell membrane</keyword>
<evidence type="ECO:0000256" key="13">
    <source>
        <dbReference type="ARBA" id="ARBA00023136"/>
    </source>
</evidence>
<keyword evidence="11 17" id="KW-1133">Transmembrane helix</keyword>
<reference evidence="18 19" key="1">
    <citation type="submission" date="2018-06" db="EMBL/GenBank/DDBJ databases">
        <title>Extensive metabolic versatility and redundancy in microbially diverse, dynamic hydrothermal sediments.</title>
        <authorList>
            <person name="Dombrowski N."/>
            <person name="Teske A."/>
            <person name="Baker B.J."/>
        </authorList>
    </citation>
    <scope>NUCLEOTIDE SEQUENCE [LARGE SCALE GENOMIC DNA]</scope>
    <source>
        <strain evidence="18">B66_G16</strain>
    </source>
</reference>
<dbReference type="GO" id="GO:0005886">
    <property type="term" value="C:plasma membrane"/>
    <property type="evidence" value="ECO:0007669"/>
    <property type="project" value="UniProtKB-SubCell"/>
</dbReference>
<dbReference type="Pfam" id="PF05440">
    <property type="entry name" value="MtrB"/>
    <property type="match status" value="1"/>
</dbReference>
<dbReference type="PIRSF" id="PIRSF005518">
    <property type="entry name" value="MtrB"/>
    <property type="match status" value="1"/>
</dbReference>
<evidence type="ECO:0000256" key="16">
    <source>
        <dbReference type="ARBA" id="ARBA00044970"/>
    </source>
</evidence>
<protein>
    <recommendedName>
        <fullName evidence="5">Tetrahydromethanopterin S-methyltransferase subunit B</fullName>
        <ecNumber evidence="16">7.2.1.4</ecNumber>
    </recommendedName>
    <alternativeName>
        <fullName evidence="14">N5-methyltetrahydromethanopterin--coenzyme M methyltransferase subunit B</fullName>
    </alternativeName>
</protein>
<proteinExistence type="inferred from homology"/>
<evidence type="ECO:0000256" key="4">
    <source>
        <dbReference type="ARBA" id="ARBA00011616"/>
    </source>
</evidence>
<keyword evidence="12" id="KW-0484">Methanogenesis</keyword>
<dbReference type="GO" id="GO:0006730">
    <property type="term" value="P:one-carbon metabolic process"/>
    <property type="evidence" value="ECO:0007669"/>
    <property type="project" value="UniProtKB-KW"/>
</dbReference>
<comment type="subcellular location">
    <subcellularLocation>
        <location evidence="2">Cell membrane</location>
    </subcellularLocation>
</comment>
<evidence type="ECO:0000256" key="14">
    <source>
        <dbReference type="ARBA" id="ARBA00029818"/>
    </source>
</evidence>
<dbReference type="UniPathway" id="UPA00640">
    <property type="reaction ID" value="UER00698"/>
</dbReference>
<feature type="transmembrane region" description="Helical" evidence="17">
    <location>
        <begin position="76"/>
        <end position="102"/>
    </location>
</feature>
<keyword evidence="8 18" id="KW-0489">Methyltransferase</keyword>
<evidence type="ECO:0000313" key="19">
    <source>
        <dbReference type="Proteomes" id="UP000278475"/>
    </source>
</evidence>
<evidence type="ECO:0000256" key="15">
    <source>
        <dbReference type="ARBA" id="ARBA00044880"/>
    </source>
</evidence>
<evidence type="ECO:0000256" key="8">
    <source>
        <dbReference type="ARBA" id="ARBA00022603"/>
    </source>
</evidence>
<evidence type="ECO:0000256" key="7">
    <source>
        <dbReference type="ARBA" id="ARBA00022563"/>
    </source>
</evidence>
<dbReference type="NCBIfam" id="TIGR04166">
    <property type="entry name" value="methano_MtrB"/>
    <property type="match status" value="1"/>
</dbReference>
<comment type="similarity">
    <text evidence="3">Belongs to the MtrB family.</text>
</comment>
<evidence type="ECO:0000256" key="10">
    <source>
        <dbReference type="ARBA" id="ARBA00022692"/>
    </source>
</evidence>
<dbReference type="AlphaFoldDB" id="A0A497ERQ8"/>